<dbReference type="AlphaFoldDB" id="A0AAU9JUU1"/>
<dbReference type="EMBL" id="CAJZBQ010000036">
    <property type="protein sequence ID" value="CAG9324659.1"/>
    <property type="molecule type" value="Genomic_DNA"/>
</dbReference>
<gene>
    <name evidence="2" type="ORF">BSTOLATCC_MIC36445</name>
</gene>
<evidence type="ECO:0000313" key="2">
    <source>
        <dbReference type="EMBL" id="CAG9324659.1"/>
    </source>
</evidence>
<evidence type="ECO:0000313" key="3">
    <source>
        <dbReference type="Proteomes" id="UP001162131"/>
    </source>
</evidence>
<organism evidence="2 3">
    <name type="scientific">Blepharisma stoltei</name>
    <dbReference type="NCBI Taxonomy" id="1481888"/>
    <lineage>
        <taxon>Eukaryota</taxon>
        <taxon>Sar</taxon>
        <taxon>Alveolata</taxon>
        <taxon>Ciliophora</taxon>
        <taxon>Postciliodesmatophora</taxon>
        <taxon>Heterotrichea</taxon>
        <taxon>Heterotrichida</taxon>
        <taxon>Blepharismidae</taxon>
        <taxon>Blepharisma</taxon>
    </lineage>
</organism>
<feature type="coiled-coil region" evidence="1">
    <location>
        <begin position="72"/>
        <end position="136"/>
    </location>
</feature>
<evidence type="ECO:0000256" key="1">
    <source>
        <dbReference type="SAM" id="Coils"/>
    </source>
</evidence>
<sequence>MIAQISTNSISLNSIFNSLSQQCSNLSKISNSNVSDLEKLVSDIKNNIYMLKQANENMMECVYNDSIILNDQNKIYLKIQEVSAEIENLKAEKLKHIRLKKILDNLFHQQSIFPERFDLKKKIRKIQRQLRVLDEKIL</sequence>
<name>A0AAU9JUU1_9CILI</name>
<keyword evidence="1" id="KW-0175">Coiled coil</keyword>
<reference evidence="2" key="1">
    <citation type="submission" date="2021-09" db="EMBL/GenBank/DDBJ databases">
        <authorList>
            <consortium name="AG Swart"/>
            <person name="Singh M."/>
            <person name="Singh A."/>
            <person name="Seah K."/>
            <person name="Emmerich C."/>
        </authorList>
    </citation>
    <scope>NUCLEOTIDE SEQUENCE</scope>
    <source>
        <strain evidence="2">ATCC30299</strain>
    </source>
</reference>
<dbReference type="Proteomes" id="UP001162131">
    <property type="component" value="Unassembled WGS sequence"/>
</dbReference>
<accession>A0AAU9JUU1</accession>
<protein>
    <submittedName>
        <fullName evidence="2">Uncharacterized protein</fullName>
    </submittedName>
</protein>
<comment type="caution">
    <text evidence="2">The sequence shown here is derived from an EMBL/GenBank/DDBJ whole genome shotgun (WGS) entry which is preliminary data.</text>
</comment>
<proteinExistence type="predicted"/>
<keyword evidence="3" id="KW-1185">Reference proteome</keyword>